<name>A0A2I0IIY3_PUNGR</name>
<comment type="caution">
    <text evidence="1">The sequence shown here is derived from an EMBL/GenBank/DDBJ whole genome shotgun (WGS) entry which is preliminary data.</text>
</comment>
<proteinExistence type="predicted"/>
<keyword evidence="2" id="KW-1185">Reference proteome</keyword>
<evidence type="ECO:0000313" key="2">
    <source>
        <dbReference type="Proteomes" id="UP000233551"/>
    </source>
</evidence>
<protein>
    <submittedName>
        <fullName evidence="1">Uncharacterized protein</fullName>
    </submittedName>
</protein>
<dbReference type="EMBL" id="PGOL01002995">
    <property type="protein sequence ID" value="PKI43723.1"/>
    <property type="molecule type" value="Genomic_DNA"/>
</dbReference>
<accession>A0A2I0IIY3</accession>
<reference evidence="1 2" key="1">
    <citation type="submission" date="2017-11" db="EMBL/GenBank/DDBJ databases">
        <title>De-novo sequencing of pomegranate (Punica granatum L.) genome.</title>
        <authorList>
            <person name="Akparov Z."/>
            <person name="Amiraslanov A."/>
            <person name="Hajiyeva S."/>
            <person name="Abbasov M."/>
            <person name="Kaur K."/>
            <person name="Hamwieh A."/>
            <person name="Solovyev V."/>
            <person name="Salamov A."/>
            <person name="Braich B."/>
            <person name="Kosarev P."/>
            <person name="Mahmoud A."/>
            <person name="Hajiyev E."/>
            <person name="Babayeva S."/>
            <person name="Izzatullayeva V."/>
            <person name="Mammadov A."/>
            <person name="Mammadov A."/>
            <person name="Sharifova S."/>
            <person name="Ojaghi J."/>
            <person name="Eynullazada K."/>
            <person name="Bayramov B."/>
            <person name="Abdulazimova A."/>
            <person name="Shahmuradov I."/>
        </authorList>
    </citation>
    <scope>NUCLEOTIDE SEQUENCE [LARGE SCALE GENOMIC DNA]</scope>
    <source>
        <strain evidence="2">cv. AG2017</strain>
        <tissue evidence="1">Leaf</tissue>
    </source>
</reference>
<dbReference type="AlphaFoldDB" id="A0A2I0IIY3"/>
<dbReference type="Proteomes" id="UP000233551">
    <property type="component" value="Unassembled WGS sequence"/>
</dbReference>
<evidence type="ECO:0000313" key="1">
    <source>
        <dbReference type="EMBL" id="PKI43723.1"/>
    </source>
</evidence>
<sequence length="87" mass="10115">MTSLLNDTDVEVWKEDDSEDAVDARLILVGCKKKLPYRQSVSDFKGRLTCPTCKSFCLSHELRMRMRLEPFWWNRTPPRGIITLVVA</sequence>
<organism evidence="1 2">
    <name type="scientific">Punica granatum</name>
    <name type="common">Pomegranate</name>
    <dbReference type="NCBI Taxonomy" id="22663"/>
    <lineage>
        <taxon>Eukaryota</taxon>
        <taxon>Viridiplantae</taxon>
        <taxon>Streptophyta</taxon>
        <taxon>Embryophyta</taxon>
        <taxon>Tracheophyta</taxon>
        <taxon>Spermatophyta</taxon>
        <taxon>Magnoliopsida</taxon>
        <taxon>eudicotyledons</taxon>
        <taxon>Gunneridae</taxon>
        <taxon>Pentapetalae</taxon>
        <taxon>rosids</taxon>
        <taxon>malvids</taxon>
        <taxon>Myrtales</taxon>
        <taxon>Lythraceae</taxon>
        <taxon>Punica</taxon>
    </lineage>
</organism>
<gene>
    <name evidence="1" type="ORF">CRG98_035885</name>
</gene>